<dbReference type="InterPro" id="IPR037066">
    <property type="entry name" value="Plug_dom_sf"/>
</dbReference>
<dbReference type="GO" id="GO:0015344">
    <property type="term" value="F:siderophore uptake transmembrane transporter activity"/>
    <property type="evidence" value="ECO:0007669"/>
    <property type="project" value="TreeGrafter"/>
</dbReference>
<comment type="subcellular location">
    <subcellularLocation>
        <location evidence="1 12">Cell outer membrane</location>
        <topology evidence="1 12">Multi-pass membrane protein</topology>
    </subcellularLocation>
</comment>
<evidence type="ECO:0000256" key="9">
    <source>
        <dbReference type="ARBA" id="ARBA00023136"/>
    </source>
</evidence>
<dbReference type="EMBL" id="JASAXT010000005">
    <property type="protein sequence ID" value="MDP8148165.1"/>
    <property type="molecule type" value="Genomic_DNA"/>
</dbReference>
<evidence type="ECO:0000259" key="16">
    <source>
        <dbReference type="Pfam" id="PF00593"/>
    </source>
</evidence>
<evidence type="ECO:0000256" key="7">
    <source>
        <dbReference type="ARBA" id="ARBA00022737"/>
    </source>
</evidence>
<keyword evidence="11 12" id="KW-0998">Cell outer membrane</keyword>
<evidence type="ECO:0000256" key="2">
    <source>
        <dbReference type="ARBA" id="ARBA00008143"/>
    </source>
</evidence>
<dbReference type="PANTHER" id="PTHR30069:SF29">
    <property type="entry name" value="HEMOGLOBIN AND HEMOGLOBIN-HAPTOGLOBIN-BINDING PROTEIN 1-RELATED"/>
    <property type="match status" value="1"/>
</dbReference>
<dbReference type="PROSITE" id="PS01156">
    <property type="entry name" value="TONB_DEPENDENT_REC_2"/>
    <property type="match status" value="1"/>
</dbReference>
<dbReference type="Proteomes" id="UP001226020">
    <property type="component" value="Unassembled WGS sequence"/>
</dbReference>
<keyword evidence="3 12" id="KW-0813">Transport</keyword>
<dbReference type="GO" id="GO:0044718">
    <property type="term" value="P:siderophore transmembrane transport"/>
    <property type="evidence" value="ECO:0007669"/>
    <property type="project" value="TreeGrafter"/>
</dbReference>
<evidence type="ECO:0000256" key="5">
    <source>
        <dbReference type="ARBA" id="ARBA00022692"/>
    </source>
</evidence>
<keyword evidence="10 18" id="KW-0675">Receptor</keyword>
<keyword evidence="5 12" id="KW-0812">Transmembrane</keyword>
<dbReference type="Pfam" id="PF07715">
    <property type="entry name" value="Plug"/>
    <property type="match status" value="1"/>
</dbReference>
<evidence type="ECO:0000313" key="18">
    <source>
        <dbReference type="EMBL" id="MDP8148165.1"/>
    </source>
</evidence>
<keyword evidence="7" id="KW-0677">Repeat</keyword>
<evidence type="ECO:0000256" key="1">
    <source>
        <dbReference type="ARBA" id="ARBA00004571"/>
    </source>
</evidence>
<dbReference type="SUPFAM" id="SSF56935">
    <property type="entry name" value="Porins"/>
    <property type="match status" value="1"/>
</dbReference>
<dbReference type="InterPro" id="IPR010917">
    <property type="entry name" value="TonB_rcpt_CS"/>
</dbReference>
<evidence type="ECO:0000256" key="13">
    <source>
        <dbReference type="PROSITE-ProRule" id="PRU10144"/>
    </source>
</evidence>
<feature type="short sequence motif" description="TonB C-terminal box" evidence="13">
    <location>
        <begin position="1063"/>
        <end position="1080"/>
    </location>
</feature>
<evidence type="ECO:0000256" key="4">
    <source>
        <dbReference type="ARBA" id="ARBA00022452"/>
    </source>
</evidence>
<organism evidence="18 19">
    <name type="scientific">Phocoenobacter atlanticus subsp. atlanticus</name>
    <dbReference type="NCBI Taxonomy" id="3061285"/>
    <lineage>
        <taxon>Bacteria</taxon>
        <taxon>Pseudomonadati</taxon>
        <taxon>Pseudomonadota</taxon>
        <taxon>Gammaproteobacteria</taxon>
        <taxon>Pasteurellales</taxon>
        <taxon>Pasteurellaceae</taxon>
        <taxon>Phocoenobacter</taxon>
        <taxon>Phocoenobacter atlanticus</taxon>
    </lineage>
</organism>
<evidence type="ECO:0000256" key="10">
    <source>
        <dbReference type="ARBA" id="ARBA00023170"/>
    </source>
</evidence>
<evidence type="ECO:0000313" key="19">
    <source>
        <dbReference type="Proteomes" id="UP001226020"/>
    </source>
</evidence>
<name>A0AAW8CIA0_9PAST</name>
<evidence type="ECO:0000256" key="11">
    <source>
        <dbReference type="ARBA" id="ARBA00023237"/>
    </source>
</evidence>
<dbReference type="Pfam" id="PF00593">
    <property type="entry name" value="TonB_dep_Rec_b-barrel"/>
    <property type="match status" value="1"/>
</dbReference>
<evidence type="ECO:0000256" key="14">
    <source>
        <dbReference type="RuleBase" id="RU003357"/>
    </source>
</evidence>
<dbReference type="InterPro" id="IPR039426">
    <property type="entry name" value="TonB-dep_rcpt-like"/>
</dbReference>
<keyword evidence="6 15" id="KW-0732">Signal</keyword>
<evidence type="ECO:0000259" key="17">
    <source>
        <dbReference type="Pfam" id="PF07715"/>
    </source>
</evidence>
<proteinExistence type="inferred from homology"/>
<reference evidence="18 19" key="1">
    <citation type="journal article" date="2023" name="Front. Microbiol.">
        <title>Phylogeography and host specificity of Pasteurellaceae pathogenic to sea-farmed fish in the north-east Atlantic.</title>
        <authorList>
            <person name="Gulla S."/>
            <person name="Colquhoun D.J."/>
            <person name="Olsen A.B."/>
            <person name="Spilsberg B."/>
            <person name="Lagesen K."/>
            <person name="Aakesson C.P."/>
            <person name="Strom S."/>
            <person name="Manji F."/>
            <person name="Birkbeck T.H."/>
            <person name="Nilsen H.K."/>
        </authorList>
    </citation>
    <scope>NUCLEOTIDE SEQUENCE [LARGE SCALE GENOMIC DNA]</scope>
    <source>
        <strain evidence="18 19">NVIB3131</strain>
    </source>
</reference>
<dbReference type="RefSeq" id="WP_306351312.1">
    <property type="nucleotide sequence ID" value="NZ_JASAWV010000005.1"/>
</dbReference>
<keyword evidence="4 12" id="KW-1134">Transmembrane beta strand</keyword>
<dbReference type="InterPro" id="IPR036942">
    <property type="entry name" value="Beta-barrel_TonB_sf"/>
</dbReference>
<dbReference type="Gene3D" id="2.40.170.20">
    <property type="entry name" value="TonB-dependent receptor, beta-barrel domain"/>
    <property type="match status" value="1"/>
</dbReference>
<dbReference type="PANTHER" id="PTHR30069">
    <property type="entry name" value="TONB-DEPENDENT OUTER MEMBRANE RECEPTOR"/>
    <property type="match status" value="1"/>
</dbReference>
<feature type="chain" id="PRO_5043342174" evidence="15">
    <location>
        <begin position="33"/>
        <end position="1080"/>
    </location>
</feature>
<dbReference type="GO" id="GO:0009279">
    <property type="term" value="C:cell outer membrane"/>
    <property type="evidence" value="ECO:0007669"/>
    <property type="project" value="UniProtKB-SubCell"/>
</dbReference>
<evidence type="ECO:0000256" key="12">
    <source>
        <dbReference type="PROSITE-ProRule" id="PRU01360"/>
    </source>
</evidence>
<dbReference type="PROSITE" id="PS52016">
    <property type="entry name" value="TONB_DEPENDENT_REC_3"/>
    <property type="match status" value="1"/>
</dbReference>
<dbReference type="InterPro" id="IPR012910">
    <property type="entry name" value="Plug_dom"/>
</dbReference>
<keyword evidence="19" id="KW-1185">Reference proteome</keyword>
<protein>
    <submittedName>
        <fullName evidence="18">TonB-dependent receptor</fullName>
    </submittedName>
</protein>
<feature type="domain" description="TonB-dependent receptor plug" evidence="17">
    <location>
        <begin position="55"/>
        <end position="166"/>
    </location>
</feature>
<gene>
    <name evidence="18" type="ORF">QJU57_03590</name>
</gene>
<sequence>MLQGSGSVKKSKRLAKLFCCSFFPFSIANVMAQDIHLNTIEVVDSLSNIQTKNIAETIKTAKILEKQQVSDIRDLVKYETGITVVEKGRMGESGYAIRGVDENRVNITIDGLQQAENFSSQGFKELFEGYGNFNNTRNGVEIENIKEVSLVKGADSTKVGSGALGGSVIFQTKDARDFLVNKDFYYKFKTGYASANNQDMFSHTLAGRYNNFDALIIRTDRKGTNLENFDYNKFSDKVQGKSRQKADPYHIKKYNTLIKLGYNLNDFNRFTLMLDDGNKTSKGHDWSYTMNYSNDTRHTNDSSSRRNLAFAYENDDANLFWDSAKVTISNQKITQRAQTDTYCVGKDDCSRTANPLNIQLKEGKVVDKEGNSFNIKRVPQWKNAGSYREPNYVKDETETTLALVNAKGEEYDYPLEGRFNTRNNQSDHWYLYNKEHKGEDILLDCSKFDCNSKLRYYHINEEDAFVNERHYFDLDLNKPHSKVDDDNTVQQGWNKGDKIRVKTQFAVEDIKQAQAHYKRIKMMQHQYYSKNNSWENKPSPDYNLILPSRGYIGADWKDRRLNTYTKQVNVDFEKAVNIKATEHLFAYGGHLSKTDKSMVNYSGQRLVDVKWWALNSYFDKIDEDGTPLCSLNGWGEKGSPNCYRQNEVTSFLIPVQVTNGALYFKDNIRVNDWLSFDGSYRYDKVSYKPTYKQGKSPDIPLGMFFNAHYQLDLKKKPVWDRSKSWAENMVFQNKYKDYYESMMPKIEENKKANKEYMTAQKQSFKNHSYALGTTIDPTDYLRVQAKFSKGFRAPTPEEMYFTFAHPSFNIRPNLRLKPETAETKELAFTLYKDRSYITLSGFRTDYKDFLTLQNQGVYEAQITGIDKNIYQNINQQSAKVIGIDITTKLALGDFSPTLTGVSFGYKYTYQKGKISGTKHTFEAGEYGKNIVKTETGYYPMNAIQPSKHVVSLGYISSQESYGVDLYFTHSAAKKAKDTYHSYHKEGNSPFVEPRSRSYNIFDLIGFYKPLKGMTIQAGIYNLFNKDYMTWDSARSIRSFGTTNMICRKENRSDGCNNDNQGIERFHSPERNFKLNLQYEF</sequence>
<dbReference type="AlphaFoldDB" id="A0AAW8CIA0"/>
<evidence type="ECO:0000256" key="3">
    <source>
        <dbReference type="ARBA" id="ARBA00022448"/>
    </source>
</evidence>
<accession>A0AAW8CIA0</accession>
<comment type="caution">
    <text evidence="18">The sequence shown here is derived from an EMBL/GenBank/DDBJ whole genome shotgun (WGS) entry which is preliminary data.</text>
</comment>
<feature type="signal peptide" evidence="15">
    <location>
        <begin position="1"/>
        <end position="32"/>
    </location>
</feature>
<evidence type="ECO:0000256" key="8">
    <source>
        <dbReference type="ARBA" id="ARBA00023077"/>
    </source>
</evidence>
<keyword evidence="9 12" id="KW-0472">Membrane</keyword>
<dbReference type="Gene3D" id="2.170.130.10">
    <property type="entry name" value="TonB-dependent receptor, plug domain"/>
    <property type="match status" value="1"/>
</dbReference>
<feature type="domain" description="TonB-dependent receptor-like beta-barrel" evidence="16">
    <location>
        <begin position="526"/>
        <end position="1022"/>
    </location>
</feature>
<keyword evidence="8 14" id="KW-0798">TonB box</keyword>
<dbReference type="InterPro" id="IPR000531">
    <property type="entry name" value="Beta-barrel_TonB"/>
</dbReference>
<evidence type="ECO:0000256" key="6">
    <source>
        <dbReference type="ARBA" id="ARBA00022729"/>
    </source>
</evidence>
<evidence type="ECO:0000256" key="15">
    <source>
        <dbReference type="SAM" id="SignalP"/>
    </source>
</evidence>
<comment type="similarity">
    <text evidence="2">Belongs to the TonB-dependent receptor family. Hemoglobin/haptoglobin binding protein subfamily.</text>
</comment>